<evidence type="ECO:0000259" key="5">
    <source>
        <dbReference type="PROSITE" id="PS50106"/>
    </source>
</evidence>
<comment type="similarity">
    <text evidence="1">Belongs to the peptidase S1C family.</text>
</comment>
<dbReference type="RefSeq" id="WP_190289999.1">
    <property type="nucleotide sequence ID" value="NZ_JABFCZ010000003.1"/>
</dbReference>
<dbReference type="AlphaFoldDB" id="A0A926NY01"/>
<dbReference type="EMBL" id="JABFCZ010000003">
    <property type="protein sequence ID" value="MBD1545338.1"/>
    <property type="molecule type" value="Genomic_DNA"/>
</dbReference>
<evidence type="ECO:0000256" key="1">
    <source>
        <dbReference type="ARBA" id="ARBA00010541"/>
    </source>
</evidence>
<dbReference type="SMART" id="SM00228">
    <property type="entry name" value="PDZ"/>
    <property type="match status" value="1"/>
</dbReference>
<dbReference type="InterPro" id="IPR011990">
    <property type="entry name" value="TPR-like_helical_dom_sf"/>
</dbReference>
<keyword evidence="3" id="KW-0378">Hydrolase</keyword>
<dbReference type="PRINTS" id="PR00834">
    <property type="entry name" value="PROTEASES2C"/>
</dbReference>
<dbReference type="PANTHER" id="PTHR43343:SF3">
    <property type="entry name" value="PROTEASE DO-LIKE 8, CHLOROPLASTIC"/>
    <property type="match status" value="1"/>
</dbReference>
<dbReference type="InterPro" id="IPR009003">
    <property type="entry name" value="Peptidase_S1_PA"/>
</dbReference>
<dbReference type="InterPro" id="IPR001940">
    <property type="entry name" value="Peptidase_S1C"/>
</dbReference>
<dbReference type="GO" id="GO:0006508">
    <property type="term" value="P:proteolysis"/>
    <property type="evidence" value="ECO:0007669"/>
    <property type="project" value="UniProtKB-KW"/>
</dbReference>
<keyword evidence="2 6" id="KW-0645">Protease</keyword>
<evidence type="ECO:0000256" key="2">
    <source>
        <dbReference type="ARBA" id="ARBA00022670"/>
    </source>
</evidence>
<dbReference type="Gene3D" id="1.25.40.10">
    <property type="entry name" value="Tetratricopeptide repeat domain"/>
    <property type="match status" value="1"/>
</dbReference>
<dbReference type="InterPro" id="IPR001478">
    <property type="entry name" value="PDZ"/>
</dbReference>
<dbReference type="Gene3D" id="2.40.10.10">
    <property type="entry name" value="Trypsin-like serine proteases"/>
    <property type="match status" value="2"/>
</dbReference>
<dbReference type="SUPFAM" id="SSF50494">
    <property type="entry name" value="Trypsin-like serine proteases"/>
    <property type="match status" value="2"/>
</dbReference>
<accession>A0A926NY01</accession>
<keyword evidence="4" id="KW-0732">Signal</keyword>
<gene>
    <name evidence="6" type="ORF">HK439_03625</name>
</gene>
<evidence type="ECO:0000256" key="3">
    <source>
        <dbReference type="ARBA" id="ARBA00022801"/>
    </source>
</evidence>
<dbReference type="Pfam" id="PF13365">
    <property type="entry name" value="Trypsin_2"/>
    <property type="match status" value="2"/>
</dbReference>
<dbReference type="Proteomes" id="UP000598467">
    <property type="component" value="Unassembled WGS sequence"/>
</dbReference>
<proteinExistence type="inferred from homology"/>
<evidence type="ECO:0000313" key="6">
    <source>
        <dbReference type="EMBL" id="MBD1545338.1"/>
    </source>
</evidence>
<dbReference type="Pfam" id="PF17820">
    <property type="entry name" value="PDZ_6"/>
    <property type="match status" value="1"/>
</dbReference>
<feature type="signal peptide" evidence="4">
    <location>
        <begin position="1"/>
        <end position="33"/>
    </location>
</feature>
<dbReference type="GO" id="GO:0004252">
    <property type="term" value="F:serine-type endopeptidase activity"/>
    <property type="evidence" value="ECO:0007669"/>
    <property type="project" value="InterPro"/>
</dbReference>
<dbReference type="InterPro" id="IPR051201">
    <property type="entry name" value="Chloro_Bact_Ser_Proteases"/>
</dbReference>
<dbReference type="InterPro" id="IPR036034">
    <property type="entry name" value="PDZ_sf"/>
</dbReference>
<dbReference type="Gene3D" id="2.30.42.10">
    <property type="match status" value="1"/>
</dbReference>
<dbReference type="InterPro" id="IPR041489">
    <property type="entry name" value="PDZ_6"/>
</dbReference>
<dbReference type="SUPFAM" id="SSF50156">
    <property type="entry name" value="PDZ domain-like"/>
    <property type="match status" value="1"/>
</dbReference>
<organism evidence="6 7">
    <name type="scientific">Roseibium aggregatum</name>
    <dbReference type="NCBI Taxonomy" id="187304"/>
    <lineage>
        <taxon>Bacteria</taxon>
        <taxon>Pseudomonadati</taxon>
        <taxon>Pseudomonadota</taxon>
        <taxon>Alphaproteobacteria</taxon>
        <taxon>Hyphomicrobiales</taxon>
        <taxon>Stappiaceae</taxon>
        <taxon>Roseibium</taxon>
    </lineage>
</organism>
<feature type="domain" description="PDZ" evidence="5">
    <location>
        <begin position="230"/>
        <end position="293"/>
    </location>
</feature>
<comment type="caution">
    <text evidence="6">The sequence shown here is derived from an EMBL/GenBank/DDBJ whole genome shotgun (WGS) entry which is preliminary data.</text>
</comment>
<dbReference type="PROSITE" id="PS50106">
    <property type="entry name" value="PDZ"/>
    <property type="match status" value="1"/>
</dbReference>
<dbReference type="PANTHER" id="PTHR43343">
    <property type="entry name" value="PEPTIDASE S12"/>
    <property type="match status" value="1"/>
</dbReference>
<feature type="chain" id="PRO_5037114090" evidence="4">
    <location>
        <begin position="34"/>
        <end position="696"/>
    </location>
</feature>
<dbReference type="SUPFAM" id="SSF48452">
    <property type="entry name" value="TPR-like"/>
    <property type="match status" value="1"/>
</dbReference>
<sequence>MFSQLSSSLLRNCLVVVLAFVCLLPAGSGRAEAFTEKTLQSVVSVLPLWPGKPQGGGGTPAGKAPEGSGVVIGKDGLIATAYHVVQPATRNPEPRIDVRLADGRILPARLTAFDEASDIALLDVDAELPVFTYAPEPSLAEPVCIVSNAYGLDLSVTCGVVSARHVANAGFNRIEDFIQTDAAANPGSSGGALVDADGRLVGMMSAIFASAADTNIGVNFAVSADLLKRVVEGLKDDGQVDYVSAGWGLELPPRSELAIRAGVKVASLSDGPASKAGLQVGDLLVKVAGRSVRHPRDVISALALVRPGGTAEVAYVRAGQDAKALLSFGAVAPSSPDSDASVTGTPDCPYAAAVCRTRQAVFPVQSFDPLASAVRIGKTLLVTSRHVVADSSDVTVFTPGGPLKGKVVPSAYRGDLALIEVEGLPEDGLVLKPDTDADLNAALYAVGADVAQRQIRVFQPGAMLLPPDPAADLGRLQVTSFMQPGVSGGALVDANGRLAGIAAGGGEGRFEALPARDVRNLLQGRSASDAATVQGELGKALAECETTLEAIASAEAGQAAVTLIEKLRTACMSAENEGLYLDAGRTLAMAGLFDDAVILHRAAVDQVPHSLNARLSLLVSLQLAGRFKAMLPHAEFILNALPEDPQALRLAIQAGVRGGRPDLAERAYALMEKADPRQAAAARRFIDAPPPAPPQK</sequence>
<name>A0A926NY01_9HYPH</name>
<evidence type="ECO:0000313" key="7">
    <source>
        <dbReference type="Proteomes" id="UP000598467"/>
    </source>
</evidence>
<dbReference type="Gene3D" id="2.40.10.120">
    <property type="match status" value="1"/>
</dbReference>
<evidence type="ECO:0000256" key="4">
    <source>
        <dbReference type="SAM" id="SignalP"/>
    </source>
</evidence>
<reference evidence="6" key="1">
    <citation type="submission" date="2020-05" db="EMBL/GenBank/DDBJ databases">
        <title>Identification of trans-AT polyketide cluster in two marine bacteria, producers of a novel glutaramide-containing polyketide sesbanimide D and analogs.</title>
        <authorList>
            <person name="Kacar D."/>
            <person name="Rodriguez P."/>
            <person name="Canedo L."/>
            <person name="Gonzalez E."/>
            <person name="Galan B."/>
            <person name="De La Calle F."/>
            <person name="Garcia J.L."/>
        </authorList>
    </citation>
    <scope>NUCLEOTIDE SEQUENCE</scope>
    <source>
        <strain evidence="6">PHM038</strain>
    </source>
</reference>
<dbReference type="InterPro" id="IPR043504">
    <property type="entry name" value="Peptidase_S1_PA_chymotrypsin"/>
</dbReference>
<protein>
    <submittedName>
        <fullName evidence="6">Trypsin-like serine protease</fullName>
    </submittedName>
</protein>